<gene>
    <name evidence="1" type="ORF">IQ235_00985</name>
</gene>
<sequence>MDFIHFVGEKGYEAPPTLAQYREYIEAISIPLIESDNPDYPEYCLRAVEQVMMTQQDVGF</sequence>
<keyword evidence="2" id="KW-1185">Reference proteome</keyword>
<name>A0A928Z6D7_9CYAN</name>
<accession>A0A928Z6D7</accession>
<dbReference type="EMBL" id="JADEXN010000007">
    <property type="protein sequence ID" value="MBE9039370.1"/>
    <property type="molecule type" value="Genomic_DNA"/>
</dbReference>
<evidence type="ECO:0000313" key="2">
    <source>
        <dbReference type="Proteomes" id="UP000621799"/>
    </source>
</evidence>
<reference evidence="1" key="1">
    <citation type="submission" date="2020-10" db="EMBL/GenBank/DDBJ databases">
        <authorList>
            <person name="Castelo-Branco R."/>
            <person name="Eusebio N."/>
            <person name="Adriana R."/>
            <person name="Vieira A."/>
            <person name="Brugerolle De Fraissinette N."/>
            <person name="Rezende De Castro R."/>
            <person name="Schneider M.P."/>
            <person name="Vasconcelos V."/>
            <person name="Leao P.N."/>
        </authorList>
    </citation>
    <scope>NUCLEOTIDE SEQUENCE</scope>
    <source>
        <strain evidence="1">LEGE 11467</strain>
    </source>
</reference>
<evidence type="ECO:0000313" key="1">
    <source>
        <dbReference type="EMBL" id="MBE9039370.1"/>
    </source>
</evidence>
<organism evidence="1 2">
    <name type="scientific">Zarconia navalis LEGE 11467</name>
    <dbReference type="NCBI Taxonomy" id="1828826"/>
    <lineage>
        <taxon>Bacteria</taxon>
        <taxon>Bacillati</taxon>
        <taxon>Cyanobacteriota</taxon>
        <taxon>Cyanophyceae</taxon>
        <taxon>Oscillatoriophycideae</taxon>
        <taxon>Oscillatoriales</taxon>
        <taxon>Oscillatoriales incertae sedis</taxon>
        <taxon>Zarconia</taxon>
        <taxon>Zarconia navalis</taxon>
    </lineage>
</organism>
<protein>
    <submittedName>
        <fullName evidence="1">Uncharacterized protein</fullName>
    </submittedName>
</protein>
<proteinExistence type="predicted"/>
<comment type="caution">
    <text evidence="1">The sequence shown here is derived from an EMBL/GenBank/DDBJ whole genome shotgun (WGS) entry which is preliminary data.</text>
</comment>
<dbReference type="Proteomes" id="UP000621799">
    <property type="component" value="Unassembled WGS sequence"/>
</dbReference>
<dbReference type="AlphaFoldDB" id="A0A928Z6D7"/>